<name>A0A381QVD8_9ZZZZ</name>
<dbReference type="EMBL" id="UINC01001549">
    <property type="protein sequence ID" value="SUZ83382.1"/>
    <property type="molecule type" value="Genomic_DNA"/>
</dbReference>
<dbReference type="AlphaFoldDB" id="A0A381QVD8"/>
<reference evidence="1" key="1">
    <citation type="submission" date="2018-05" db="EMBL/GenBank/DDBJ databases">
        <authorList>
            <person name="Lanie J.A."/>
            <person name="Ng W.-L."/>
            <person name="Kazmierczak K.M."/>
            <person name="Andrzejewski T.M."/>
            <person name="Davidsen T.M."/>
            <person name="Wayne K.J."/>
            <person name="Tettelin H."/>
            <person name="Glass J.I."/>
            <person name="Rusch D."/>
            <person name="Podicherti R."/>
            <person name="Tsui H.-C.T."/>
            <person name="Winkler M.E."/>
        </authorList>
    </citation>
    <scope>NUCLEOTIDE SEQUENCE</scope>
</reference>
<proteinExistence type="predicted"/>
<sequence length="107" mass="12790">VLEFFVDQRVGRRALDVDGESVEFVRRWRYPRLPILPQGRHHHQTMTAQPLLPQRSQLRVLLRKLLPVHVKASEIKEPEVVSKYYYFYVPGASKNILHRLSRHEDYM</sequence>
<protein>
    <submittedName>
        <fullName evidence="1">Uncharacterized protein</fullName>
    </submittedName>
</protein>
<evidence type="ECO:0000313" key="1">
    <source>
        <dbReference type="EMBL" id="SUZ83382.1"/>
    </source>
</evidence>
<gene>
    <name evidence="1" type="ORF">METZ01_LOCUS36236</name>
</gene>
<organism evidence="1">
    <name type="scientific">marine metagenome</name>
    <dbReference type="NCBI Taxonomy" id="408172"/>
    <lineage>
        <taxon>unclassified sequences</taxon>
        <taxon>metagenomes</taxon>
        <taxon>ecological metagenomes</taxon>
    </lineage>
</organism>
<feature type="non-terminal residue" evidence="1">
    <location>
        <position position="1"/>
    </location>
</feature>
<accession>A0A381QVD8</accession>